<comment type="caution">
    <text evidence="4">The sequence shown here is derived from an EMBL/GenBank/DDBJ whole genome shotgun (WGS) entry which is preliminary data.</text>
</comment>
<dbReference type="Pfam" id="PF00041">
    <property type="entry name" value="fn3"/>
    <property type="match status" value="4"/>
</dbReference>
<dbReference type="AlphaFoldDB" id="A0A916J791"/>
<organism evidence="4 5">
    <name type="scientific">Dyadobacter helix</name>
    <dbReference type="NCBI Taxonomy" id="2822344"/>
    <lineage>
        <taxon>Bacteria</taxon>
        <taxon>Pseudomonadati</taxon>
        <taxon>Bacteroidota</taxon>
        <taxon>Cytophagia</taxon>
        <taxon>Cytophagales</taxon>
        <taxon>Spirosomataceae</taxon>
        <taxon>Dyadobacter</taxon>
    </lineage>
</organism>
<evidence type="ECO:0000313" key="5">
    <source>
        <dbReference type="Proteomes" id="UP000680038"/>
    </source>
</evidence>
<dbReference type="PROSITE" id="PS50853">
    <property type="entry name" value="FN3"/>
    <property type="match status" value="7"/>
</dbReference>
<dbReference type="InterPro" id="IPR003961">
    <property type="entry name" value="FN3_dom"/>
</dbReference>
<name>A0A916J791_9BACT</name>
<evidence type="ECO:0000256" key="2">
    <source>
        <dbReference type="SAM" id="SignalP"/>
    </source>
</evidence>
<feature type="domain" description="Fibronectin type-III" evidence="3">
    <location>
        <begin position="501"/>
        <end position="590"/>
    </location>
</feature>
<gene>
    <name evidence="4" type="ORF">DYBT9275_00067</name>
</gene>
<dbReference type="SUPFAM" id="SSF49265">
    <property type="entry name" value="Fibronectin type III"/>
    <property type="match status" value="4"/>
</dbReference>
<dbReference type="InterPro" id="IPR013783">
    <property type="entry name" value="Ig-like_fold"/>
</dbReference>
<dbReference type="InterPro" id="IPR036116">
    <property type="entry name" value="FN3_sf"/>
</dbReference>
<dbReference type="EMBL" id="CAJRAF010000001">
    <property type="protein sequence ID" value="CAG4988373.1"/>
    <property type="molecule type" value="Genomic_DNA"/>
</dbReference>
<feature type="domain" description="Fibronectin type-III" evidence="3">
    <location>
        <begin position="31"/>
        <end position="122"/>
    </location>
</feature>
<dbReference type="SMART" id="SM00060">
    <property type="entry name" value="FN3"/>
    <property type="match status" value="7"/>
</dbReference>
<evidence type="ECO:0000313" key="4">
    <source>
        <dbReference type="EMBL" id="CAG4988373.1"/>
    </source>
</evidence>
<feature type="domain" description="Fibronectin type-III" evidence="3">
    <location>
        <begin position="595"/>
        <end position="692"/>
    </location>
</feature>
<feature type="domain" description="Fibronectin type-III" evidence="3">
    <location>
        <begin position="126"/>
        <end position="217"/>
    </location>
</feature>
<dbReference type="CDD" id="cd00063">
    <property type="entry name" value="FN3"/>
    <property type="match status" value="7"/>
</dbReference>
<dbReference type="PANTHER" id="PTHR13817:SF73">
    <property type="entry name" value="FIBRONECTIN TYPE-III DOMAIN-CONTAINING PROTEIN"/>
    <property type="match status" value="1"/>
</dbReference>
<keyword evidence="5" id="KW-1185">Reference proteome</keyword>
<sequence length="766" mass="83153">MKNRFTCNIITPFAFCLISMMAGMNISLAQRPQLRATVISYQQVNLSWDRLPGGPDVHVVERKEDGLGQNFVAISGNLPGSTFSYEDKTVQENRTYVYRVTVYCDKSCGGELNQVTVKTPFAPPAAPSNLDAFYISGRGMTVTWQGNNSDGTTFVLERSVNGGGYSLLARVPYSRSLSYNDNDTSPGNQYCYRVKALNTGGESGYSNVGCVTLTPNKPTAPSGLSAAVMNAGQINLSWTDNAGNETGYEIERSQDGIAFSKIGDAGVNATSFQDTGVIPKTKYWYRVVAKNGGGLSEYSNIADATTPDIAPQAPRNLAAAPVSNTQINLSWADISGPYGNETGYELERSADGNVFNKIADLAADITSYENTGLTTLTRYWYRLRAKNALGYSPYSYADAITFDVPPIAPSNLTAVTVSSSQIDLAWTDNSANETSFEIERSANGTAFEKIGETGTNGTKYQSTGLLPATRYWYRVRAKNSVNPSSYTNVADATTKDVVPSKPRSFSATAVSYQQIDLTWADVSGNETGFEIEISKDGSQFSRLTTTQSNAEKYESKGLSELTTYYYRIRSLNAIGYSEYSDIAQATTPKAPIPDQPKNLTATPVDYDLIRLQWAALSSNATTVIIERSQKPDADFVQIGSQSATVTEFPDREILDVFDYYYRIKAANSAGASPYSEVVKVPASAIITGTEPAASKALIYVYNKMLHLSPPNSFSGQMLLYNTRGVAVKTVSLSGEMRVDLATVSAGIYIVVLDGGKTRIKQKVLVY</sequence>
<feature type="domain" description="Fibronectin type-III" evidence="3">
    <location>
        <begin position="408"/>
        <end position="497"/>
    </location>
</feature>
<dbReference type="RefSeq" id="WP_215236888.1">
    <property type="nucleotide sequence ID" value="NZ_CAJRAF010000001.1"/>
</dbReference>
<evidence type="ECO:0000256" key="1">
    <source>
        <dbReference type="ARBA" id="ARBA00022737"/>
    </source>
</evidence>
<keyword evidence="2" id="KW-0732">Signal</keyword>
<dbReference type="Proteomes" id="UP000680038">
    <property type="component" value="Unassembled WGS sequence"/>
</dbReference>
<feature type="domain" description="Fibronectin type-III" evidence="3">
    <location>
        <begin position="313"/>
        <end position="407"/>
    </location>
</feature>
<reference evidence="4" key="1">
    <citation type="submission" date="2021-04" db="EMBL/GenBank/DDBJ databases">
        <authorList>
            <person name="Rodrigo-Torres L."/>
            <person name="Arahal R. D."/>
            <person name="Lucena T."/>
        </authorList>
    </citation>
    <scope>NUCLEOTIDE SEQUENCE</scope>
    <source>
        <strain evidence="4">CECT 9275</strain>
    </source>
</reference>
<dbReference type="NCBIfam" id="TIGR04183">
    <property type="entry name" value="Por_Secre_tail"/>
    <property type="match status" value="1"/>
</dbReference>
<dbReference type="InterPro" id="IPR026444">
    <property type="entry name" value="Secre_tail"/>
</dbReference>
<dbReference type="PANTHER" id="PTHR13817">
    <property type="entry name" value="TITIN"/>
    <property type="match status" value="1"/>
</dbReference>
<protein>
    <recommendedName>
        <fullName evidence="3">Fibronectin type-III domain-containing protein</fullName>
    </recommendedName>
</protein>
<proteinExistence type="predicted"/>
<feature type="signal peptide" evidence="2">
    <location>
        <begin position="1"/>
        <end position="29"/>
    </location>
</feature>
<evidence type="ECO:0000259" key="3">
    <source>
        <dbReference type="PROSITE" id="PS50853"/>
    </source>
</evidence>
<dbReference type="InterPro" id="IPR050964">
    <property type="entry name" value="Striated_Muscle_Regulatory"/>
</dbReference>
<accession>A0A916J791</accession>
<feature type="domain" description="Fibronectin type-III" evidence="3">
    <location>
        <begin position="220"/>
        <end position="309"/>
    </location>
</feature>
<keyword evidence="1" id="KW-0677">Repeat</keyword>
<feature type="chain" id="PRO_5037617291" description="Fibronectin type-III domain-containing protein" evidence="2">
    <location>
        <begin position="30"/>
        <end position="766"/>
    </location>
</feature>
<dbReference type="Gene3D" id="2.60.40.10">
    <property type="entry name" value="Immunoglobulins"/>
    <property type="match status" value="7"/>
</dbReference>